<feature type="region of interest" description="Disordered" evidence="1">
    <location>
        <begin position="459"/>
        <end position="517"/>
    </location>
</feature>
<dbReference type="Gene3D" id="2.170.270.10">
    <property type="entry name" value="SET domain"/>
    <property type="match status" value="1"/>
</dbReference>
<feature type="compositionally biased region" description="Low complexity" evidence="1">
    <location>
        <begin position="29"/>
        <end position="45"/>
    </location>
</feature>
<dbReference type="Gene3D" id="2.60.120.650">
    <property type="entry name" value="Cupin"/>
    <property type="match status" value="1"/>
</dbReference>
<reference evidence="4 5" key="1">
    <citation type="journal article" date="2024" name="IMA Fungus">
        <title>Apiospora arundinis, a panoply of carbohydrate-active enzymes and secondary metabolites.</title>
        <authorList>
            <person name="Sorensen T."/>
            <person name="Petersen C."/>
            <person name="Muurmann A.T."/>
            <person name="Christiansen J.V."/>
            <person name="Brundto M.L."/>
            <person name="Overgaard C.K."/>
            <person name="Boysen A.T."/>
            <person name="Wollenberg R.D."/>
            <person name="Larsen T.O."/>
            <person name="Sorensen J.L."/>
            <person name="Nielsen K.L."/>
            <person name="Sondergaard T.E."/>
        </authorList>
    </citation>
    <scope>NUCLEOTIDE SEQUENCE [LARGE SCALE GENOMIC DNA]</scope>
    <source>
        <strain evidence="4 5">AAU 773</strain>
    </source>
</reference>
<feature type="compositionally biased region" description="Polar residues" evidence="1">
    <location>
        <begin position="463"/>
        <end position="478"/>
    </location>
</feature>
<feature type="domain" description="SET" evidence="2">
    <location>
        <begin position="850"/>
        <end position="973"/>
    </location>
</feature>
<dbReference type="SMART" id="SM00317">
    <property type="entry name" value="SET"/>
    <property type="match status" value="1"/>
</dbReference>
<name>A0ABR2HZA1_9PEZI</name>
<accession>A0ABR2HZA1</accession>
<dbReference type="PANTHER" id="PTHR10694">
    <property type="entry name" value="LYSINE-SPECIFIC DEMETHYLASE"/>
    <property type="match status" value="1"/>
</dbReference>
<gene>
    <name evidence="4" type="ORF">PGQ11_011252</name>
</gene>
<dbReference type="SUPFAM" id="SSF82199">
    <property type="entry name" value="SET domain"/>
    <property type="match status" value="1"/>
</dbReference>
<dbReference type="SMART" id="SM00558">
    <property type="entry name" value="JmjC"/>
    <property type="match status" value="1"/>
</dbReference>
<evidence type="ECO:0000313" key="4">
    <source>
        <dbReference type="EMBL" id="KAK8855340.1"/>
    </source>
</evidence>
<organism evidence="4 5">
    <name type="scientific">Apiospora arundinis</name>
    <dbReference type="NCBI Taxonomy" id="335852"/>
    <lineage>
        <taxon>Eukaryota</taxon>
        <taxon>Fungi</taxon>
        <taxon>Dikarya</taxon>
        <taxon>Ascomycota</taxon>
        <taxon>Pezizomycotina</taxon>
        <taxon>Sordariomycetes</taxon>
        <taxon>Xylariomycetidae</taxon>
        <taxon>Amphisphaeriales</taxon>
        <taxon>Apiosporaceae</taxon>
        <taxon>Apiospora</taxon>
    </lineage>
</organism>
<evidence type="ECO:0000259" key="3">
    <source>
        <dbReference type="PROSITE" id="PS51184"/>
    </source>
</evidence>
<dbReference type="Proteomes" id="UP001390339">
    <property type="component" value="Unassembled WGS sequence"/>
</dbReference>
<protein>
    <submittedName>
        <fullName evidence="4">DNA damage-responsive transcriptional repressor RPH1</fullName>
    </submittedName>
</protein>
<sequence length="1029" mass="114493">MDNVAAKERIQTIESTVHRLLALVNQQIPPSRQSRPSNLRLRSSSKQPPPWIAQVLKAIREVSSDLHKLKNELTTTKSHMQAVRQTSRAAATLLGPSPPKKPDHGHAMMDTVPGSSSSPLDSAYETASATSDNAQLVATGPEKAPSPTKGHLPGTPRLGVRDMGASLVPNIARLIACGDFDYQITVDGIKEIDWAGTASFFEPPENHDFFGVAYCPGPLRQGYSYLRLSRSNRFRCPDFTRLPSESSQINPERFLTQLVEKPPTKKINYYVGPTSAFSDLLHPGEELLEPSIGRLPGINEPWCHAGDALSGTAFHREDARFYSCNLTLRGWKLWLLILPAHTQRFEAFIKDLIGLRHQNYCDQFVRHEALLIDPERLRKAEIDFKICVAGPGDIVITRPGQYHCVVNLTTCFAIAINFVLPGEKAIPEDLTVCPACGLYPLKEKYTSLRIVSHIPDAPRLNIGDSTRPASSKPRTGQQPGRKRAGTIATTDTPPKKRITRRSNAGGSKFSRITAEDTLRRPSDDSAFSAWLPYIQKHDSSCRLPSLEQLKSSAVVLRLFLATQSRSAVDYLCGILFAWRRQDSSELNVLATSRGGPQRLHTLATLINDLETKGNLNSLMAVLAKVEFANHVQTQIARERLSDQDWDLVWNDIAGSGGNREPLEHRNRRSAEWRNIGRKITRFSPGLLCLIPAVKARPYHVGYSTLTELSDEDVHRLQAIVASTDLGKQLLEFGSRLVESVLHGHDLPEYLWEHSCDNAPHELTEDDIVQSIAPFPALSKCVVDLHRFQDVPVPEGWPGTWPADPTSSYGFESPCDFCSSDDCQCRESLFMNVNPAGCYYQARRLPGEGIATIVIRASGKKGQGIFAKGPANRVLFEKGNVIGEFTGEIVPPATYDYNNSGGMVLDVEREDLPGAPVVYQIYCGKMGNWTRKINHRCHKPSAYLRTAMFSGHHCVLVFAHRDLMAGDEVTIRYSRGKQQFSLVAEYIRTPNRRTNKPVAWIVVTYITKTRDAIERDVVILLRSDPVSTFL</sequence>
<feature type="region of interest" description="Disordered" evidence="1">
    <location>
        <begin position="138"/>
        <end position="157"/>
    </location>
</feature>
<evidence type="ECO:0000259" key="2">
    <source>
        <dbReference type="PROSITE" id="PS50280"/>
    </source>
</evidence>
<comment type="caution">
    <text evidence="4">The sequence shown here is derived from an EMBL/GenBank/DDBJ whole genome shotgun (WGS) entry which is preliminary data.</text>
</comment>
<evidence type="ECO:0000256" key="1">
    <source>
        <dbReference type="SAM" id="MobiDB-lite"/>
    </source>
</evidence>
<dbReference type="PANTHER" id="PTHR10694:SF7">
    <property type="entry name" value="[HISTONE H3]-TRIMETHYL-L-LYSINE(9) DEMETHYLASE"/>
    <property type="match status" value="1"/>
</dbReference>
<proteinExistence type="predicted"/>
<dbReference type="Pfam" id="PF00856">
    <property type="entry name" value="SET"/>
    <property type="match status" value="1"/>
</dbReference>
<feature type="compositionally biased region" description="Polar residues" evidence="1">
    <location>
        <begin position="113"/>
        <end position="133"/>
    </location>
</feature>
<dbReference type="PROSITE" id="PS50280">
    <property type="entry name" value="SET"/>
    <property type="match status" value="1"/>
</dbReference>
<dbReference type="InterPro" id="IPR003347">
    <property type="entry name" value="JmjC_dom"/>
</dbReference>
<feature type="region of interest" description="Disordered" evidence="1">
    <location>
        <begin position="91"/>
        <end position="133"/>
    </location>
</feature>
<feature type="domain" description="JmjC" evidence="3">
    <location>
        <begin position="250"/>
        <end position="435"/>
    </location>
</feature>
<dbReference type="SUPFAM" id="SSF51197">
    <property type="entry name" value="Clavaminate synthase-like"/>
    <property type="match status" value="1"/>
</dbReference>
<evidence type="ECO:0000313" key="5">
    <source>
        <dbReference type="Proteomes" id="UP001390339"/>
    </source>
</evidence>
<dbReference type="Pfam" id="PF02373">
    <property type="entry name" value="JmjC"/>
    <property type="match status" value="1"/>
</dbReference>
<keyword evidence="5" id="KW-1185">Reference proteome</keyword>
<dbReference type="PROSITE" id="PS51184">
    <property type="entry name" value="JMJC"/>
    <property type="match status" value="1"/>
</dbReference>
<dbReference type="InterPro" id="IPR001214">
    <property type="entry name" value="SET_dom"/>
</dbReference>
<feature type="region of interest" description="Disordered" evidence="1">
    <location>
        <begin position="28"/>
        <end position="47"/>
    </location>
</feature>
<dbReference type="EMBL" id="JAPCWZ010000007">
    <property type="protein sequence ID" value="KAK8855340.1"/>
    <property type="molecule type" value="Genomic_DNA"/>
</dbReference>
<dbReference type="InterPro" id="IPR046341">
    <property type="entry name" value="SET_dom_sf"/>
</dbReference>